<protein>
    <recommendedName>
        <fullName evidence="1">CorA-like transporter domain-containing protein</fullName>
    </recommendedName>
</protein>
<dbReference type="InterPro" id="IPR058257">
    <property type="entry name" value="CorA-like_dom"/>
</dbReference>
<dbReference type="Pfam" id="PF26616">
    <property type="entry name" value="CorA-like"/>
    <property type="match status" value="1"/>
</dbReference>
<gene>
    <name evidence="2" type="ORF">QBC38DRAFT_516439</name>
</gene>
<evidence type="ECO:0000259" key="1">
    <source>
        <dbReference type="Pfam" id="PF26616"/>
    </source>
</evidence>
<reference evidence="2" key="1">
    <citation type="journal article" date="2023" name="Mol. Phylogenet. Evol.">
        <title>Genome-scale phylogeny and comparative genomics of the fungal order Sordariales.</title>
        <authorList>
            <person name="Hensen N."/>
            <person name="Bonometti L."/>
            <person name="Westerberg I."/>
            <person name="Brannstrom I.O."/>
            <person name="Guillou S."/>
            <person name="Cros-Aarteil S."/>
            <person name="Calhoun S."/>
            <person name="Haridas S."/>
            <person name="Kuo A."/>
            <person name="Mondo S."/>
            <person name="Pangilinan J."/>
            <person name="Riley R."/>
            <person name="LaButti K."/>
            <person name="Andreopoulos B."/>
            <person name="Lipzen A."/>
            <person name="Chen C."/>
            <person name="Yan M."/>
            <person name="Daum C."/>
            <person name="Ng V."/>
            <person name="Clum A."/>
            <person name="Steindorff A."/>
            <person name="Ohm R.A."/>
            <person name="Martin F."/>
            <person name="Silar P."/>
            <person name="Natvig D.O."/>
            <person name="Lalanne C."/>
            <person name="Gautier V."/>
            <person name="Ament-Velasquez S.L."/>
            <person name="Kruys A."/>
            <person name="Hutchinson M.I."/>
            <person name="Powell A.J."/>
            <person name="Barry K."/>
            <person name="Miller A.N."/>
            <person name="Grigoriev I.V."/>
            <person name="Debuchy R."/>
            <person name="Gladieux P."/>
            <person name="Hiltunen Thoren M."/>
            <person name="Johannesson H."/>
        </authorList>
    </citation>
    <scope>NUCLEOTIDE SEQUENCE</scope>
    <source>
        <strain evidence="2">CBS 990.96</strain>
    </source>
</reference>
<sequence length="379" mass="44306">MSSTPEIERLVESTKNYRNYPLNLIDKSRWDKAKLEEFHRRLCHAQAALDIFLPPKKRFELPVWDIAEDRTSRYTKNETNADITKRFEVGDEEPKLDPQVRFIFMSTIIYQKPLAINEDAFKKVVSYHQVTPRFLDYLEFFGLRSTLAEKININGLYAEKTLDTPSADEQIPELRRSGRGYQIGYTLKSIDLNVTPAMVKPATIYHRFDLEYGTQLWIFVDHLMEFQRMAEGSQLIVANNVDSLQEQFQATLNNHIVLARWMNVGWREHVDGLPEIMDNRPRKRVSLWTDEGQAFMGTRETLKTAFLSMDMNCEIMGAVRNFYTSIVDDRSFPEDMDGMAKKLVGEFVIRLDEEIEKMAVQRDRAKQLQDIIDNARTIR</sequence>
<feature type="domain" description="CorA-like transporter" evidence="1">
    <location>
        <begin position="12"/>
        <end position="280"/>
    </location>
</feature>
<comment type="caution">
    <text evidence="2">The sequence shown here is derived from an EMBL/GenBank/DDBJ whole genome shotgun (WGS) entry which is preliminary data.</text>
</comment>
<evidence type="ECO:0000313" key="3">
    <source>
        <dbReference type="Proteomes" id="UP001301958"/>
    </source>
</evidence>
<dbReference type="AlphaFoldDB" id="A0AAN7GP50"/>
<name>A0AAN7GP50_9PEZI</name>
<reference evidence="2" key="2">
    <citation type="submission" date="2023-05" db="EMBL/GenBank/DDBJ databases">
        <authorList>
            <consortium name="Lawrence Berkeley National Laboratory"/>
            <person name="Steindorff A."/>
            <person name="Hensen N."/>
            <person name="Bonometti L."/>
            <person name="Westerberg I."/>
            <person name="Brannstrom I.O."/>
            <person name="Guillou S."/>
            <person name="Cros-Aarteil S."/>
            <person name="Calhoun S."/>
            <person name="Haridas S."/>
            <person name="Kuo A."/>
            <person name="Mondo S."/>
            <person name="Pangilinan J."/>
            <person name="Riley R."/>
            <person name="Labutti K."/>
            <person name="Andreopoulos B."/>
            <person name="Lipzen A."/>
            <person name="Chen C."/>
            <person name="Yanf M."/>
            <person name="Daum C."/>
            <person name="Ng V."/>
            <person name="Clum A."/>
            <person name="Ohm R."/>
            <person name="Martin F."/>
            <person name="Silar P."/>
            <person name="Natvig D."/>
            <person name="Lalanne C."/>
            <person name="Gautier V."/>
            <person name="Ament-Velasquez S.L."/>
            <person name="Kruys A."/>
            <person name="Hutchinson M.I."/>
            <person name="Powell A.J."/>
            <person name="Barry K."/>
            <person name="Miller A.N."/>
            <person name="Grigoriev I.V."/>
            <person name="Debuchy R."/>
            <person name="Gladieux P."/>
            <person name="Thoren M.H."/>
            <person name="Johannesson H."/>
        </authorList>
    </citation>
    <scope>NUCLEOTIDE SEQUENCE</scope>
    <source>
        <strain evidence="2">CBS 990.96</strain>
    </source>
</reference>
<keyword evidence="3" id="KW-1185">Reference proteome</keyword>
<evidence type="ECO:0000313" key="2">
    <source>
        <dbReference type="EMBL" id="KAK4223666.1"/>
    </source>
</evidence>
<dbReference type="EMBL" id="MU865418">
    <property type="protein sequence ID" value="KAK4223666.1"/>
    <property type="molecule type" value="Genomic_DNA"/>
</dbReference>
<accession>A0AAN7GP50</accession>
<organism evidence="2 3">
    <name type="scientific">Podospora fimiseda</name>
    <dbReference type="NCBI Taxonomy" id="252190"/>
    <lineage>
        <taxon>Eukaryota</taxon>
        <taxon>Fungi</taxon>
        <taxon>Dikarya</taxon>
        <taxon>Ascomycota</taxon>
        <taxon>Pezizomycotina</taxon>
        <taxon>Sordariomycetes</taxon>
        <taxon>Sordariomycetidae</taxon>
        <taxon>Sordariales</taxon>
        <taxon>Podosporaceae</taxon>
        <taxon>Podospora</taxon>
    </lineage>
</organism>
<dbReference type="Proteomes" id="UP001301958">
    <property type="component" value="Unassembled WGS sequence"/>
</dbReference>
<proteinExistence type="predicted"/>